<dbReference type="EMBL" id="JBHTBQ010000046">
    <property type="protein sequence ID" value="MFC7422226.1"/>
    <property type="molecule type" value="Genomic_DNA"/>
</dbReference>
<comment type="subunit">
    <text evidence="7 8">Homodimer.</text>
</comment>
<dbReference type="PANTHER" id="PTHR21139">
    <property type="entry name" value="TRIOSEPHOSPHATE ISOMERASE"/>
    <property type="match status" value="1"/>
</dbReference>
<keyword evidence="10" id="KW-1185">Reference proteome</keyword>
<dbReference type="CDD" id="cd00311">
    <property type="entry name" value="TIM"/>
    <property type="match status" value="1"/>
</dbReference>
<feature type="active site" description="Electrophile" evidence="7">
    <location>
        <position position="139"/>
    </location>
</feature>
<evidence type="ECO:0000256" key="7">
    <source>
        <dbReference type="HAMAP-Rule" id="MF_00147"/>
    </source>
</evidence>
<dbReference type="InterPro" id="IPR000652">
    <property type="entry name" value="Triosephosphate_isomerase"/>
</dbReference>
<evidence type="ECO:0000313" key="10">
    <source>
        <dbReference type="Proteomes" id="UP001596473"/>
    </source>
</evidence>
<protein>
    <recommendedName>
        <fullName evidence="7 8">Triosephosphate isomerase</fullName>
        <shortName evidence="7">TIM</shortName>
        <shortName evidence="7">TPI</shortName>
        <ecNumber evidence="7 8">5.3.1.1</ecNumber>
    </recommendedName>
    <alternativeName>
        <fullName evidence="7">Triose-phosphate isomerase</fullName>
    </alternativeName>
</protein>
<dbReference type="Pfam" id="PF00121">
    <property type="entry name" value="TIM"/>
    <property type="match status" value="1"/>
</dbReference>
<comment type="subcellular location">
    <subcellularLocation>
        <location evidence="7 8">Cytoplasm</location>
    </subcellularLocation>
</comment>
<feature type="active site" description="Proton acceptor" evidence="7">
    <location>
        <position position="209"/>
    </location>
</feature>
<comment type="pathway">
    <text evidence="7 8">Carbohydrate biosynthesis; gluconeogenesis.</text>
</comment>
<evidence type="ECO:0000256" key="6">
    <source>
        <dbReference type="ARBA" id="ARBA00023235"/>
    </source>
</evidence>
<organism evidence="9 10">
    <name type="scientific">Iodobacter arcticus</name>
    <dbReference type="NCBI Taxonomy" id="590593"/>
    <lineage>
        <taxon>Bacteria</taxon>
        <taxon>Pseudomonadati</taxon>
        <taxon>Pseudomonadota</taxon>
        <taxon>Betaproteobacteria</taxon>
        <taxon>Neisseriales</taxon>
        <taxon>Chitinibacteraceae</taxon>
        <taxon>Iodobacter</taxon>
    </lineage>
</organism>
<dbReference type="EC" id="5.3.1.1" evidence="7 8"/>
<comment type="function">
    <text evidence="7">Involved in the gluconeogenesis. Catalyzes stereospecifically the conversion of dihydroxyacetone phosphate (DHAP) to D-glyceraldehyde-3-phosphate (G3P).</text>
</comment>
<feature type="binding site" evidence="7">
    <location>
        <begin position="275"/>
        <end position="276"/>
    </location>
    <ligand>
        <name>substrate</name>
    </ligand>
</feature>
<keyword evidence="3 7" id="KW-0312">Gluconeogenesis</keyword>
<keyword evidence="5 7" id="KW-0324">Glycolysis</keyword>
<dbReference type="SUPFAM" id="SSF51351">
    <property type="entry name" value="Triosephosphate isomerase (TIM)"/>
    <property type="match status" value="1"/>
</dbReference>
<name>A0ABW2R324_9NEIS</name>
<evidence type="ECO:0000256" key="1">
    <source>
        <dbReference type="ARBA" id="ARBA00004939"/>
    </source>
</evidence>
<dbReference type="PROSITE" id="PS51440">
    <property type="entry name" value="TIM_2"/>
    <property type="match status" value="1"/>
</dbReference>
<feature type="binding site" evidence="7">
    <location>
        <begin position="30"/>
        <end position="32"/>
    </location>
    <ligand>
        <name>substrate</name>
    </ligand>
</feature>
<keyword evidence="4 7" id="KW-0963">Cytoplasm</keyword>
<reference evidence="10" key="1">
    <citation type="journal article" date="2019" name="Int. J. Syst. Evol. Microbiol.">
        <title>The Global Catalogue of Microorganisms (GCM) 10K type strain sequencing project: providing services to taxonomists for standard genome sequencing and annotation.</title>
        <authorList>
            <consortium name="The Broad Institute Genomics Platform"/>
            <consortium name="The Broad Institute Genome Sequencing Center for Infectious Disease"/>
            <person name="Wu L."/>
            <person name="Ma J."/>
        </authorList>
    </citation>
    <scope>NUCLEOTIDE SEQUENCE [LARGE SCALE GENOMIC DNA]</scope>
    <source>
        <strain evidence="10">CCUG 62945</strain>
    </source>
</reference>
<comment type="pathway">
    <text evidence="7 8">Carbohydrate degradation; glycolysis; D-glyceraldehyde 3-phosphate from glycerone phosphate: step 1/1.</text>
</comment>
<dbReference type="Proteomes" id="UP001596473">
    <property type="component" value="Unassembled WGS sequence"/>
</dbReference>
<evidence type="ECO:0000256" key="8">
    <source>
        <dbReference type="RuleBase" id="RU363013"/>
    </source>
</evidence>
<dbReference type="RefSeq" id="WP_380190178.1">
    <property type="nucleotide sequence ID" value="NZ_JBHTBQ010000046.1"/>
</dbReference>
<dbReference type="NCBIfam" id="TIGR00419">
    <property type="entry name" value="tim"/>
    <property type="match status" value="1"/>
</dbReference>
<evidence type="ECO:0000256" key="3">
    <source>
        <dbReference type="ARBA" id="ARBA00022432"/>
    </source>
</evidence>
<comment type="catalytic activity">
    <reaction evidence="7 8">
        <text>D-glyceraldehyde 3-phosphate = dihydroxyacetone phosphate</text>
        <dbReference type="Rhea" id="RHEA:18585"/>
        <dbReference type="ChEBI" id="CHEBI:57642"/>
        <dbReference type="ChEBI" id="CHEBI:59776"/>
        <dbReference type="EC" id="5.3.1.1"/>
    </reaction>
</comment>
<sequence length="293" mass="31231">MMQITIDSPDATISCPVNLAAPRARMVVANWKMFGNLALCRESLPRLSAAVMDSVELVVCPPAPYLGEVGRLAGRSGVHYGAGEVASESVHLEAEELESRSRVHYGAQDVAEVTHGARTGEWSADMLAELGCRYAIVGHSERRDRHRECNQTVAVKAAMCIAAGVIPIVCVGETMSDRESGQTEAVLAEQLTAILQLMKKNAMFVLAYEPVWAIGTGLAATPEMAQDVHAFLRQQLATFSPVWAESVTILYGGSVKADNAASLFAMPDIDGGLVGGASLNVDDLLTIYRAASI</sequence>
<feature type="binding site" evidence="7">
    <location>
        <position position="254"/>
    </location>
    <ligand>
        <name>substrate</name>
    </ligand>
</feature>
<feature type="binding site" evidence="7">
    <location>
        <position position="215"/>
    </location>
    <ligand>
        <name>substrate</name>
    </ligand>
</feature>
<dbReference type="HAMAP" id="MF_00147_B">
    <property type="entry name" value="TIM_B"/>
    <property type="match status" value="1"/>
</dbReference>
<dbReference type="InterPro" id="IPR020861">
    <property type="entry name" value="Triosephosphate_isomerase_AS"/>
</dbReference>
<dbReference type="Gene3D" id="3.20.20.70">
    <property type="entry name" value="Aldolase class I"/>
    <property type="match status" value="1"/>
</dbReference>
<evidence type="ECO:0000256" key="5">
    <source>
        <dbReference type="ARBA" id="ARBA00023152"/>
    </source>
</evidence>
<dbReference type="InterPro" id="IPR013785">
    <property type="entry name" value="Aldolase_TIM"/>
</dbReference>
<dbReference type="InterPro" id="IPR022896">
    <property type="entry name" value="TrioseP_Isoase_bac/euk"/>
</dbReference>
<dbReference type="PANTHER" id="PTHR21139:SF42">
    <property type="entry name" value="TRIOSEPHOSPHATE ISOMERASE"/>
    <property type="match status" value="1"/>
</dbReference>
<comment type="caution">
    <text evidence="9">The sequence shown here is derived from an EMBL/GenBank/DDBJ whole genome shotgun (WGS) entry which is preliminary data.</text>
</comment>
<proteinExistence type="inferred from homology"/>
<gene>
    <name evidence="7 9" type="primary">tpiA</name>
    <name evidence="9" type="ORF">ACFQNF_20410</name>
</gene>
<comment type="similarity">
    <text evidence="2 7 8">Belongs to the triosephosphate isomerase family.</text>
</comment>
<dbReference type="PROSITE" id="PS00171">
    <property type="entry name" value="TIM_1"/>
    <property type="match status" value="1"/>
</dbReference>
<keyword evidence="6 7" id="KW-0413">Isomerase</keyword>
<comment type="pathway">
    <text evidence="1">Carbohydrate metabolism; erythritol degradation.</text>
</comment>
<dbReference type="GO" id="GO:0004807">
    <property type="term" value="F:triose-phosphate isomerase activity"/>
    <property type="evidence" value="ECO:0007669"/>
    <property type="project" value="UniProtKB-EC"/>
</dbReference>
<evidence type="ECO:0000256" key="2">
    <source>
        <dbReference type="ARBA" id="ARBA00007422"/>
    </source>
</evidence>
<dbReference type="InterPro" id="IPR035990">
    <property type="entry name" value="TIM_sf"/>
</dbReference>
<evidence type="ECO:0000313" key="9">
    <source>
        <dbReference type="EMBL" id="MFC7422226.1"/>
    </source>
</evidence>
<accession>A0ABW2R324</accession>
<evidence type="ECO:0000256" key="4">
    <source>
        <dbReference type="ARBA" id="ARBA00022490"/>
    </source>
</evidence>